<reference evidence="10" key="3">
    <citation type="submission" date="2025-09" db="UniProtKB">
        <authorList>
            <consortium name="Ensembl"/>
        </authorList>
    </citation>
    <scope>IDENTIFICATION</scope>
</reference>
<dbReference type="AlphaFoldDB" id="A0A803TN69"/>
<dbReference type="PROSITE" id="PS51469">
    <property type="entry name" value="SUN"/>
    <property type="match status" value="1"/>
</dbReference>
<gene>
    <name evidence="10" type="primary">sun3</name>
</gene>
<dbReference type="GO" id="GO:0043495">
    <property type="term" value="F:protein-membrane adaptor activity"/>
    <property type="evidence" value="ECO:0000318"/>
    <property type="project" value="GO_Central"/>
</dbReference>
<protein>
    <recommendedName>
        <fullName evidence="9">SUN domain-containing protein</fullName>
    </recommendedName>
</protein>
<dbReference type="GeneTree" id="ENSGT00940000155225"/>
<dbReference type="PANTHER" id="PTHR12911:SF24">
    <property type="entry name" value="SUN DOMAIN-CONTAINING PROTEIN 3"/>
    <property type="match status" value="1"/>
</dbReference>
<dbReference type="GO" id="GO:0005635">
    <property type="term" value="C:nuclear envelope"/>
    <property type="evidence" value="ECO:0000318"/>
    <property type="project" value="GO_Central"/>
</dbReference>
<dbReference type="Proteomes" id="UP000001646">
    <property type="component" value="Chromosome 6"/>
</dbReference>
<sequence>MYRAPRTSSNVYPKEDSSEANGSNSESLDSDTQNLLQSLSEGKISPCICTNNHPLFNHNRENAQFPCLPKRGIIRLICNLIVLSVVAPFCLVYSIFTRGSCAQKIVFWVTLFLLVLGASYMELFGKNKLQLFGEKWKDFSICDLIQEKTEDLRSLMKAYYLLNKKTLELPTLKENVDNLQSQLQGLRSDMKDISHHTVRKVLKGYTSKGITKWSIEKMLKEIMEKMDEDYVQMPDYALKSAGASIVLSRTTRSYRHDRAKYFWMSFVIFPFVKSPDVILEPNCYPGNCWPFPGNKGEIVVRLAREIIPKAVTIEHISKKVSPTGEISSAPKDFVIYGLKEEEEKEGNFLGHFVYDIEGDIIQTFQLKNELPNFMGYIKLNVLNNWGHPNYTCIYRFRVHGNVEDT</sequence>
<keyword evidence="2 8" id="KW-1133">Transmembrane helix</keyword>
<feature type="transmembrane region" description="Helical" evidence="8">
    <location>
        <begin position="102"/>
        <end position="121"/>
    </location>
</feature>
<keyword evidence="4 8" id="KW-0472">Membrane</keyword>
<evidence type="ECO:0000259" key="9">
    <source>
        <dbReference type="PROSITE" id="PS51469"/>
    </source>
</evidence>
<evidence type="ECO:0000256" key="8">
    <source>
        <dbReference type="SAM" id="Phobius"/>
    </source>
</evidence>
<organism evidence="10 11">
    <name type="scientific">Anolis carolinensis</name>
    <name type="common">Green anole</name>
    <name type="synonym">American chameleon</name>
    <dbReference type="NCBI Taxonomy" id="28377"/>
    <lineage>
        <taxon>Eukaryota</taxon>
        <taxon>Metazoa</taxon>
        <taxon>Chordata</taxon>
        <taxon>Craniata</taxon>
        <taxon>Vertebrata</taxon>
        <taxon>Euteleostomi</taxon>
        <taxon>Lepidosauria</taxon>
        <taxon>Squamata</taxon>
        <taxon>Bifurcata</taxon>
        <taxon>Unidentata</taxon>
        <taxon>Episquamata</taxon>
        <taxon>Toxicofera</taxon>
        <taxon>Iguania</taxon>
        <taxon>Dactyloidae</taxon>
        <taxon>Anolis</taxon>
    </lineage>
</organism>
<evidence type="ECO:0000256" key="4">
    <source>
        <dbReference type="ARBA" id="ARBA00023136"/>
    </source>
</evidence>
<dbReference type="Pfam" id="PF07738">
    <property type="entry name" value="Sad1_UNC"/>
    <property type="match status" value="1"/>
</dbReference>
<dbReference type="Ensembl" id="ENSACAT00000045242.1">
    <property type="protein sequence ID" value="ENSACAP00000036659.1"/>
    <property type="gene ID" value="ENSACAG00000037710.1"/>
</dbReference>
<feature type="compositionally biased region" description="Polar residues" evidence="7">
    <location>
        <begin position="19"/>
        <end position="30"/>
    </location>
</feature>
<dbReference type="FunCoup" id="A0A803TN69">
    <property type="interactions" value="20"/>
</dbReference>
<evidence type="ECO:0000256" key="5">
    <source>
        <dbReference type="ARBA" id="ARBA00037816"/>
    </source>
</evidence>
<feature type="region of interest" description="Disordered" evidence="7">
    <location>
        <begin position="1"/>
        <end position="30"/>
    </location>
</feature>
<feature type="transmembrane region" description="Helical" evidence="8">
    <location>
        <begin position="76"/>
        <end position="96"/>
    </location>
</feature>
<dbReference type="PANTHER" id="PTHR12911">
    <property type="entry name" value="SAD1/UNC-84-LIKE PROTEIN-RELATED"/>
    <property type="match status" value="1"/>
</dbReference>
<reference evidence="10 11" key="1">
    <citation type="submission" date="2009-12" db="EMBL/GenBank/DDBJ databases">
        <title>The Genome Sequence of Anolis carolinensis (Green Anole Lizard).</title>
        <authorList>
            <consortium name="The Genome Sequencing Platform"/>
            <person name="Di Palma F."/>
            <person name="Alfoldi J."/>
            <person name="Heiman D."/>
            <person name="Young S."/>
            <person name="Grabherr M."/>
            <person name="Johnson J."/>
            <person name="Lander E.S."/>
            <person name="Lindblad-Toh K."/>
        </authorList>
    </citation>
    <scope>NUCLEOTIDE SEQUENCE [LARGE SCALE GENOMIC DNA]</scope>
    <source>
        <strain evidence="10 11">JBL SC #1</strain>
    </source>
</reference>
<evidence type="ECO:0000256" key="1">
    <source>
        <dbReference type="ARBA" id="ARBA00022692"/>
    </source>
</evidence>
<reference evidence="10" key="2">
    <citation type="submission" date="2025-08" db="UniProtKB">
        <authorList>
            <consortium name="Ensembl"/>
        </authorList>
    </citation>
    <scope>IDENTIFICATION</scope>
</reference>
<name>A0A803TN69_ANOCA</name>
<proteinExistence type="predicted"/>
<evidence type="ECO:0000313" key="11">
    <source>
        <dbReference type="Proteomes" id="UP000001646"/>
    </source>
</evidence>
<accession>A0A803TN69</accession>
<evidence type="ECO:0000256" key="7">
    <source>
        <dbReference type="SAM" id="MobiDB-lite"/>
    </source>
</evidence>
<feature type="compositionally biased region" description="Polar residues" evidence="7">
    <location>
        <begin position="1"/>
        <end position="11"/>
    </location>
</feature>
<feature type="coiled-coil region" evidence="6">
    <location>
        <begin position="162"/>
        <end position="196"/>
    </location>
</feature>
<dbReference type="InterPro" id="IPR012919">
    <property type="entry name" value="SUN_dom"/>
</dbReference>
<evidence type="ECO:0000313" key="10">
    <source>
        <dbReference type="Ensembl" id="ENSACAP00000036659.1"/>
    </source>
</evidence>
<evidence type="ECO:0000256" key="3">
    <source>
        <dbReference type="ARBA" id="ARBA00023054"/>
    </source>
</evidence>
<evidence type="ECO:0000256" key="6">
    <source>
        <dbReference type="SAM" id="Coils"/>
    </source>
</evidence>
<keyword evidence="11" id="KW-1185">Reference proteome</keyword>
<dbReference type="FunFam" id="2.60.120.260:FF:000009">
    <property type="entry name" value="SUN domain-containing protein 1 isoform X1"/>
    <property type="match status" value="1"/>
</dbReference>
<dbReference type="GO" id="GO:0034993">
    <property type="term" value="C:meiotic nuclear membrane microtubule tethering complex"/>
    <property type="evidence" value="ECO:0000318"/>
    <property type="project" value="GO_Central"/>
</dbReference>
<evidence type="ECO:0000256" key="2">
    <source>
        <dbReference type="ARBA" id="ARBA00022989"/>
    </source>
</evidence>
<comment type="subcellular location">
    <subcellularLocation>
        <location evidence="5">Nucleus inner membrane</location>
        <topology evidence="5">Single-pass type II membrane protein</topology>
    </subcellularLocation>
</comment>
<dbReference type="Gene3D" id="2.60.120.260">
    <property type="entry name" value="Galactose-binding domain-like"/>
    <property type="match status" value="1"/>
</dbReference>
<dbReference type="InterPro" id="IPR045119">
    <property type="entry name" value="SUN1-5"/>
</dbReference>
<keyword evidence="3 6" id="KW-0175">Coiled coil</keyword>
<keyword evidence="1 8" id="KW-0812">Transmembrane</keyword>
<dbReference type="InParanoid" id="A0A803TN69"/>
<feature type="domain" description="SUN" evidence="9">
    <location>
        <begin position="242"/>
        <end position="403"/>
    </location>
</feature>
<dbReference type="GO" id="GO:0005637">
    <property type="term" value="C:nuclear inner membrane"/>
    <property type="evidence" value="ECO:0007669"/>
    <property type="project" value="UniProtKB-SubCell"/>
</dbReference>